<organism evidence="2 3">
    <name type="scientific">Trapa incisa</name>
    <dbReference type="NCBI Taxonomy" id="236973"/>
    <lineage>
        <taxon>Eukaryota</taxon>
        <taxon>Viridiplantae</taxon>
        <taxon>Streptophyta</taxon>
        <taxon>Embryophyta</taxon>
        <taxon>Tracheophyta</taxon>
        <taxon>Spermatophyta</taxon>
        <taxon>Magnoliopsida</taxon>
        <taxon>eudicotyledons</taxon>
        <taxon>Gunneridae</taxon>
        <taxon>Pentapetalae</taxon>
        <taxon>rosids</taxon>
        <taxon>malvids</taxon>
        <taxon>Myrtales</taxon>
        <taxon>Lythraceae</taxon>
        <taxon>Trapa</taxon>
    </lineage>
</organism>
<dbReference type="CDD" id="cd22162">
    <property type="entry name" value="F-box_AtSKIP3-like"/>
    <property type="match status" value="1"/>
</dbReference>
<protein>
    <recommendedName>
        <fullName evidence="1">F-box domain-containing protein</fullName>
    </recommendedName>
</protein>
<keyword evidence="3" id="KW-1185">Reference proteome</keyword>
<dbReference type="InterPro" id="IPR001810">
    <property type="entry name" value="F-box_dom"/>
</dbReference>
<dbReference type="SUPFAM" id="SSF81383">
    <property type="entry name" value="F-box domain"/>
    <property type="match status" value="1"/>
</dbReference>
<dbReference type="PROSITE" id="PS50181">
    <property type="entry name" value="FBOX"/>
    <property type="match status" value="1"/>
</dbReference>
<evidence type="ECO:0000313" key="2">
    <source>
        <dbReference type="EMBL" id="KAK4757439.1"/>
    </source>
</evidence>
<accession>A0AAN7K3B6</accession>
<evidence type="ECO:0000259" key="1">
    <source>
        <dbReference type="PROSITE" id="PS50181"/>
    </source>
</evidence>
<dbReference type="AlphaFoldDB" id="A0AAN7K3B6"/>
<dbReference type="Proteomes" id="UP001345219">
    <property type="component" value="Chromosome 15"/>
</dbReference>
<dbReference type="InterPro" id="IPR025886">
    <property type="entry name" value="PP2-like"/>
</dbReference>
<reference evidence="2 3" key="1">
    <citation type="journal article" date="2023" name="Hortic Res">
        <title>Pangenome of water caltrop reveals structural variations and asymmetric subgenome divergence after allopolyploidization.</title>
        <authorList>
            <person name="Zhang X."/>
            <person name="Chen Y."/>
            <person name="Wang L."/>
            <person name="Yuan Y."/>
            <person name="Fang M."/>
            <person name="Shi L."/>
            <person name="Lu R."/>
            <person name="Comes H.P."/>
            <person name="Ma Y."/>
            <person name="Chen Y."/>
            <person name="Huang G."/>
            <person name="Zhou Y."/>
            <person name="Zheng Z."/>
            <person name="Qiu Y."/>
        </authorList>
    </citation>
    <scope>NUCLEOTIDE SEQUENCE [LARGE SCALE GENOMIC DNA]</scope>
    <source>
        <tissue evidence="2">Roots</tissue>
    </source>
</reference>
<feature type="domain" description="F-box" evidence="1">
    <location>
        <begin position="1"/>
        <end position="43"/>
    </location>
</feature>
<dbReference type="PANTHER" id="PTHR32278">
    <property type="entry name" value="F-BOX DOMAIN-CONTAINING PROTEIN"/>
    <property type="match status" value="1"/>
</dbReference>
<dbReference type="Pfam" id="PF00646">
    <property type="entry name" value="F-box"/>
    <property type="match status" value="1"/>
</dbReference>
<gene>
    <name evidence="2" type="ORF">SAY87_018740</name>
</gene>
<dbReference type="Pfam" id="PF14299">
    <property type="entry name" value="PP2"/>
    <property type="match status" value="1"/>
</dbReference>
<sequence length="262" mass="29513">MAIPMACICEIIALTSPRDACRLSAVSNLFKEIADSDLVWNRFLPPDIDDVLARAAADLPRFASRKQLYFSLCNHPILIDGGRTSFWLARSSGRKCYMLSPRSLMIAWGENQSYWRWGAAPRGSRFPEVAELISVCWFDIRGRIDIRSLSPPLASYSAHLVFRFTEDSFGFRNLPVEVTVGPVDGEAAVRTDFLNSDGMEGRSHPVERRDGWLETRLGGFSEEEDHCDGVEMEMELRVSQVRELNWKGGLIVQGIEIRPAEA</sequence>
<name>A0AAN7K3B6_9MYRT</name>
<dbReference type="InterPro" id="IPR036047">
    <property type="entry name" value="F-box-like_dom_sf"/>
</dbReference>
<dbReference type="EMBL" id="JAXIOK010000012">
    <property type="protein sequence ID" value="KAK4757439.1"/>
    <property type="molecule type" value="Genomic_DNA"/>
</dbReference>
<evidence type="ECO:0000313" key="3">
    <source>
        <dbReference type="Proteomes" id="UP001345219"/>
    </source>
</evidence>
<proteinExistence type="predicted"/>
<comment type="caution">
    <text evidence="2">The sequence shown here is derived from an EMBL/GenBank/DDBJ whole genome shotgun (WGS) entry which is preliminary data.</text>
</comment>
<dbReference type="PANTHER" id="PTHR32278:SF111">
    <property type="entry name" value="F-BOX PROTEIN PP2-B12-RELATED"/>
    <property type="match status" value="1"/>
</dbReference>